<dbReference type="EMBL" id="BK015025">
    <property type="protein sequence ID" value="DAD87709.1"/>
    <property type="molecule type" value="Genomic_DNA"/>
</dbReference>
<evidence type="ECO:0000313" key="1">
    <source>
        <dbReference type="EMBL" id="DAD87709.1"/>
    </source>
</evidence>
<proteinExistence type="predicted"/>
<name>A0A8S5MZ75_9CAUD</name>
<sequence length="240" mass="28150">MALEIKEFIQFMNFNSKNEKLYMVERNAPTPEEKEIIKDLPFSQGVLDFSALLGERVFKNREITYKFRLFNTPYSERKFVERRIKQRLMLHNQQKLFETHNVNYYWLGKCKSVEVENDYKFNGLLVTIVFNCYPFLIGEKNKFDDNFNELYDNPHEVIANYTKYEVRGKLKFPLFNAGSVSIKPTITANSNFKVTVNNDTANITSGDNSDYYLSLKPGVNDVTVEGNGTIYFHFRKEVMA</sequence>
<protein>
    <submittedName>
        <fullName evidence="1">Distal tail protein</fullName>
    </submittedName>
</protein>
<accession>A0A8S5MZ75</accession>
<reference evidence="1" key="1">
    <citation type="journal article" date="2021" name="Proc. Natl. Acad. Sci. U.S.A.">
        <title>A Catalog of Tens of Thousands of Viruses from Human Metagenomes Reveals Hidden Associations with Chronic Diseases.</title>
        <authorList>
            <person name="Tisza M.J."/>
            <person name="Buck C.B."/>
        </authorList>
    </citation>
    <scope>NUCLEOTIDE SEQUENCE</scope>
    <source>
        <strain evidence="1">Ct8eQ1</strain>
    </source>
</reference>
<organism evidence="1">
    <name type="scientific">Siphoviridae sp. ct8eQ1</name>
    <dbReference type="NCBI Taxonomy" id="2826171"/>
    <lineage>
        <taxon>Viruses</taxon>
        <taxon>Duplodnaviria</taxon>
        <taxon>Heunggongvirae</taxon>
        <taxon>Uroviricota</taxon>
        <taxon>Caudoviricetes</taxon>
    </lineage>
</organism>
<dbReference type="Gene3D" id="2.40.30.200">
    <property type="match status" value="1"/>
</dbReference>